<dbReference type="GO" id="GO:0008237">
    <property type="term" value="F:metallopeptidase activity"/>
    <property type="evidence" value="ECO:0007669"/>
    <property type="project" value="UniProtKB-UniRule"/>
</dbReference>
<dbReference type="InterPro" id="IPR008915">
    <property type="entry name" value="Peptidase_M50"/>
</dbReference>
<dbReference type="Gene3D" id="3.10.580.10">
    <property type="entry name" value="CBS-domain"/>
    <property type="match status" value="1"/>
</dbReference>
<evidence type="ECO:0000256" key="1">
    <source>
        <dbReference type="ARBA" id="ARBA00004651"/>
    </source>
</evidence>
<dbReference type="GO" id="GO:0006508">
    <property type="term" value="P:proteolysis"/>
    <property type="evidence" value="ECO:0007669"/>
    <property type="project" value="UniProtKB-KW"/>
</dbReference>
<keyword evidence="13 14" id="KW-0472">Membrane</keyword>
<dbReference type="RefSeq" id="WP_131153746.1">
    <property type="nucleotide sequence ID" value="NZ_CP036402.1"/>
</dbReference>
<keyword evidence="5 14" id="KW-0812">Transmembrane</keyword>
<keyword evidence="10 14" id="KW-1133">Transmembrane helix</keyword>
<evidence type="ECO:0000313" key="18">
    <source>
        <dbReference type="EMBL" id="QBI18748.1"/>
    </source>
</evidence>
<feature type="domain" description="Peptidase M50" evidence="17">
    <location>
        <begin position="141"/>
        <end position="194"/>
    </location>
</feature>
<keyword evidence="8 14" id="KW-0378">Hydrolase</keyword>
<feature type="domain" description="Peptidase M50" evidence="17">
    <location>
        <begin position="58"/>
        <end position="127"/>
    </location>
</feature>
<keyword evidence="11 14" id="KW-0482">Metalloprotease</keyword>
<dbReference type="Proteomes" id="UP000291469">
    <property type="component" value="Chromosome"/>
</dbReference>
<keyword evidence="9 14" id="KW-0862">Zinc</keyword>
<dbReference type="EMBL" id="CP036402">
    <property type="protein sequence ID" value="QBI18748.1"/>
    <property type="molecule type" value="Genomic_DNA"/>
</dbReference>
<dbReference type="KEGG" id="erz:ER308_03745"/>
<keyword evidence="6 14" id="KW-0479">Metal-binding</keyword>
<comment type="similarity">
    <text evidence="2 14">Belongs to the peptidase M50B family.</text>
</comment>
<accession>A0A411YC35</accession>
<dbReference type="Pfam" id="PF02163">
    <property type="entry name" value="Peptidase_M50"/>
    <property type="match status" value="2"/>
</dbReference>
<evidence type="ECO:0000256" key="4">
    <source>
        <dbReference type="ARBA" id="ARBA00022670"/>
    </source>
</evidence>
<keyword evidence="4 14" id="KW-0645">Protease</keyword>
<gene>
    <name evidence="18" type="ORF">ER308_03745</name>
</gene>
<dbReference type="InterPro" id="IPR016483">
    <property type="entry name" value="UCP006404_Pept_M50_CBS"/>
</dbReference>
<dbReference type="PANTHER" id="PTHR39188:SF3">
    <property type="entry name" value="STAGE IV SPORULATION PROTEIN FB"/>
    <property type="match status" value="1"/>
</dbReference>
<dbReference type="CDD" id="cd06164">
    <property type="entry name" value="S2P-M50_SpoIVFB_CBS"/>
    <property type="match status" value="1"/>
</dbReference>
<evidence type="ECO:0000256" key="14">
    <source>
        <dbReference type="PIRNR" id="PIRNR006404"/>
    </source>
</evidence>
<feature type="binding site" evidence="16">
    <location>
        <position position="67"/>
    </location>
    <ligand>
        <name>Zn(2+)</name>
        <dbReference type="ChEBI" id="CHEBI:29105"/>
        <note>catalytic</note>
    </ligand>
</feature>
<protein>
    <recommendedName>
        <fullName evidence="14">Zinc metalloprotease</fullName>
    </recommendedName>
</protein>
<dbReference type="InterPro" id="IPR046342">
    <property type="entry name" value="CBS_dom_sf"/>
</dbReference>
<dbReference type="OrthoDB" id="9781963at2"/>
<keyword evidence="19" id="KW-1185">Reference proteome</keyword>
<name>A0A411YC35_9ACTN</name>
<sequence length="381" mass="40256">MRSSIHLATVRGIPIGMGWSLLIIFTLIVLGLSFGHFPLTHPDEPVGAYLAAGVVTGVLFFASVLAHELGHALLAQRKGVDVEGITLWLFGGVARFRSEPANARDELLIAGVGPLVSLGAAGAFGLLWGVLLTAGLDGLATSAVGWLALINAVLAVFNLAPAAPLDGGRILKAALWARHGERQVATRQAARAGRVFGFGLMGLGALWFVGFTDPGGLWLALIGWFVVTAARGEEQTSRLHGVRVRDVMTLDPVTAPDWLTVQAFLDDYVFANRCSTFPLKDWSGSLAGVVALSAVKRVPPDQRSGTRVRDIACPVDRVPVGHPDEELAAALPRMSSGCTDGRMIVKEEDEVIGIVSPSDVSRVMRLADLRGSTGQADPQPA</sequence>
<evidence type="ECO:0000256" key="9">
    <source>
        <dbReference type="ARBA" id="ARBA00022833"/>
    </source>
</evidence>
<evidence type="ECO:0000256" key="2">
    <source>
        <dbReference type="ARBA" id="ARBA00007931"/>
    </source>
</evidence>
<evidence type="ECO:0000256" key="3">
    <source>
        <dbReference type="ARBA" id="ARBA00022475"/>
    </source>
</evidence>
<proteinExistence type="inferred from homology"/>
<keyword evidence="3 14" id="KW-1003">Cell membrane</keyword>
<feature type="binding site" evidence="16">
    <location>
        <position position="71"/>
    </location>
    <ligand>
        <name>Zn(2+)</name>
        <dbReference type="ChEBI" id="CHEBI:29105"/>
        <note>catalytic</note>
    </ligand>
</feature>
<comment type="cofactor">
    <cofactor evidence="14 16">
        <name>Zn(2+)</name>
        <dbReference type="ChEBI" id="CHEBI:29105"/>
    </cofactor>
    <text evidence="14 16">Binds 1 zinc ion per subunit.</text>
</comment>
<dbReference type="SUPFAM" id="SSF54631">
    <property type="entry name" value="CBS-domain pair"/>
    <property type="match status" value="1"/>
</dbReference>
<evidence type="ECO:0000259" key="17">
    <source>
        <dbReference type="Pfam" id="PF02163"/>
    </source>
</evidence>
<feature type="binding site" evidence="16">
    <location>
        <position position="166"/>
    </location>
    <ligand>
        <name>Zn(2+)</name>
        <dbReference type="ChEBI" id="CHEBI:29105"/>
        <note>catalytic</note>
    </ligand>
</feature>
<dbReference type="PANTHER" id="PTHR39188">
    <property type="entry name" value="MEMBRANE-ASSOCIATED ZINC METALLOPROTEASE M50B"/>
    <property type="match status" value="1"/>
</dbReference>
<comment type="subcellular location">
    <subcellularLocation>
        <location evidence="1 14">Cell membrane</location>
        <topology evidence="1 14">Multi-pass membrane protein</topology>
    </subcellularLocation>
</comment>
<evidence type="ECO:0000256" key="7">
    <source>
        <dbReference type="ARBA" id="ARBA00022737"/>
    </source>
</evidence>
<evidence type="ECO:0000256" key="11">
    <source>
        <dbReference type="ARBA" id="ARBA00023049"/>
    </source>
</evidence>
<evidence type="ECO:0000256" key="6">
    <source>
        <dbReference type="ARBA" id="ARBA00022723"/>
    </source>
</evidence>
<evidence type="ECO:0000256" key="16">
    <source>
        <dbReference type="PIRSR" id="PIRSR006404-2"/>
    </source>
</evidence>
<dbReference type="GO" id="GO:0046872">
    <property type="term" value="F:metal ion binding"/>
    <property type="evidence" value="ECO:0007669"/>
    <property type="project" value="UniProtKB-UniRule"/>
</dbReference>
<reference evidence="18 19" key="1">
    <citation type="submission" date="2019-01" db="EMBL/GenBank/DDBJ databases">
        <title>Egibacter rhizosphaerae EGI 80759T.</title>
        <authorList>
            <person name="Chen D.-D."/>
            <person name="Tian Y."/>
            <person name="Jiao J.-Y."/>
            <person name="Zhang X.-T."/>
            <person name="Zhang Y.-G."/>
            <person name="Zhang Y."/>
            <person name="Xiao M."/>
            <person name="Shu W.-S."/>
            <person name="Li W.-J."/>
        </authorList>
    </citation>
    <scope>NUCLEOTIDE SEQUENCE [LARGE SCALE GENOMIC DNA]</scope>
    <source>
        <strain evidence="18 19">EGI 80759</strain>
    </source>
</reference>
<evidence type="ECO:0000256" key="15">
    <source>
        <dbReference type="PIRSR" id="PIRSR006404-1"/>
    </source>
</evidence>
<evidence type="ECO:0000256" key="12">
    <source>
        <dbReference type="ARBA" id="ARBA00023122"/>
    </source>
</evidence>
<dbReference type="AlphaFoldDB" id="A0A411YC35"/>
<feature type="active site" evidence="15">
    <location>
        <position position="68"/>
    </location>
</feature>
<feature type="transmembrane region" description="Helical" evidence="14">
    <location>
        <begin position="46"/>
        <end position="67"/>
    </location>
</feature>
<evidence type="ECO:0000256" key="10">
    <source>
        <dbReference type="ARBA" id="ARBA00022989"/>
    </source>
</evidence>
<evidence type="ECO:0000256" key="13">
    <source>
        <dbReference type="ARBA" id="ARBA00023136"/>
    </source>
</evidence>
<evidence type="ECO:0000256" key="5">
    <source>
        <dbReference type="ARBA" id="ARBA00022692"/>
    </source>
</evidence>
<feature type="transmembrane region" description="Helical" evidence="14">
    <location>
        <begin position="12"/>
        <end position="34"/>
    </location>
</feature>
<keyword evidence="12" id="KW-0129">CBS domain</keyword>
<feature type="transmembrane region" description="Helical" evidence="14">
    <location>
        <begin position="107"/>
        <end position="131"/>
    </location>
</feature>
<evidence type="ECO:0000256" key="8">
    <source>
        <dbReference type="ARBA" id="ARBA00022801"/>
    </source>
</evidence>
<dbReference type="GO" id="GO:0005886">
    <property type="term" value="C:plasma membrane"/>
    <property type="evidence" value="ECO:0007669"/>
    <property type="project" value="UniProtKB-SubCell"/>
</dbReference>
<evidence type="ECO:0000313" key="19">
    <source>
        <dbReference type="Proteomes" id="UP000291469"/>
    </source>
</evidence>
<feature type="transmembrane region" description="Helical" evidence="14">
    <location>
        <begin position="192"/>
        <end position="209"/>
    </location>
</feature>
<organism evidence="18 19">
    <name type="scientific">Egibacter rhizosphaerae</name>
    <dbReference type="NCBI Taxonomy" id="1670831"/>
    <lineage>
        <taxon>Bacteria</taxon>
        <taxon>Bacillati</taxon>
        <taxon>Actinomycetota</taxon>
        <taxon>Nitriliruptoria</taxon>
        <taxon>Egibacterales</taxon>
        <taxon>Egibacteraceae</taxon>
        <taxon>Egibacter</taxon>
    </lineage>
</organism>
<keyword evidence="7" id="KW-0677">Repeat</keyword>
<dbReference type="PIRSF" id="PIRSF006404">
    <property type="entry name" value="UCP006404_Pept_M50_CBS"/>
    <property type="match status" value="1"/>
</dbReference>
<feature type="transmembrane region" description="Helical" evidence="14">
    <location>
        <begin position="143"/>
        <end position="163"/>
    </location>
</feature>